<evidence type="ECO:0000313" key="3">
    <source>
        <dbReference type="Proteomes" id="UP000010290"/>
    </source>
</evidence>
<dbReference type="AlphaFoldDB" id="K8WDA2"/>
<dbReference type="Proteomes" id="UP000010290">
    <property type="component" value="Chromosome"/>
</dbReference>
<sequence>MSDESDVEKTEEPTPQKNKKQKMMDK</sequence>
<evidence type="ECO:0000256" key="1">
    <source>
        <dbReference type="SAM" id="MobiDB-lite"/>
    </source>
</evidence>
<evidence type="ECO:0000313" key="2">
    <source>
        <dbReference type="EMBL" id="EKT58549.1"/>
    </source>
</evidence>
<feature type="compositionally biased region" description="Basic residues" evidence="1">
    <location>
        <begin position="17"/>
        <end position="26"/>
    </location>
</feature>
<organism evidence="2 3">
    <name type="scientific">Providencia sneebia DSM 19967</name>
    <dbReference type="NCBI Taxonomy" id="1141660"/>
    <lineage>
        <taxon>Bacteria</taxon>
        <taxon>Pseudomonadati</taxon>
        <taxon>Pseudomonadota</taxon>
        <taxon>Gammaproteobacteria</taxon>
        <taxon>Enterobacterales</taxon>
        <taxon>Morganellaceae</taxon>
        <taxon>Providencia</taxon>
    </lineage>
</organism>
<dbReference type="EMBL" id="AKKN01000007">
    <property type="protein sequence ID" value="EKT58549.1"/>
    <property type="molecule type" value="Genomic_DNA"/>
</dbReference>
<gene>
    <name evidence="2" type="ORF">OO7_07534</name>
</gene>
<name>K8WDA2_9GAMM</name>
<keyword evidence="3" id="KW-1185">Reference proteome</keyword>
<accession>K8WDA2</accession>
<reference evidence="2 3" key="1">
    <citation type="journal article" date="2012" name="BMC Genomics">
        <title>Comparative genomics of bacteria in the genus Providencia isolated from wild Drosophila melanogaster.</title>
        <authorList>
            <person name="Galac M.R."/>
            <person name="Lazzaro B.P."/>
        </authorList>
    </citation>
    <scope>NUCLEOTIDE SEQUENCE [LARGE SCALE GENOMIC DNA]</scope>
    <source>
        <strain evidence="2 3">DSM 19967</strain>
    </source>
</reference>
<protein>
    <submittedName>
        <fullName evidence="2">Uncharacterized protein</fullName>
    </submittedName>
</protein>
<feature type="region of interest" description="Disordered" evidence="1">
    <location>
        <begin position="1"/>
        <end position="26"/>
    </location>
</feature>
<dbReference type="HOGENOM" id="CLU_3416965_0_0_6"/>
<comment type="caution">
    <text evidence="2">The sequence shown here is derived from an EMBL/GenBank/DDBJ whole genome shotgun (WGS) entry which is preliminary data.</text>
</comment>
<proteinExistence type="predicted"/>